<evidence type="ECO:0000313" key="1">
    <source>
        <dbReference type="EMBL" id="KAI3694399.1"/>
    </source>
</evidence>
<accession>A0ACB8Z9S3</accession>
<reference evidence="1 2" key="2">
    <citation type="journal article" date="2022" name="Mol. Ecol. Resour.">
        <title>The genomes of chicory, endive, great burdock and yacon provide insights into Asteraceae paleo-polyploidization history and plant inulin production.</title>
        <authorList>
            <person name="Fan W."/>
            <person name="Wang S."/>
            <person name="Wang H."/>
            <person name="Wang A."/>
            <person name="Jiang F."/>
            <person name="Liu H."/>
            <person name="Zhao H."/>
            <person name="Xu D."/>
            <person name="Zhang Y."/>
        </authorList>
    </citation>
    <scope>NUCLEOTIDE SEQUENCE [LARGE SCALE GENOMIC DNA]</scope>
    <source>
        <strain evidence="2">cv. Yunnan</strain>
        <tissue evidence="1">Leaves</tissue>
    </source>
</reference>
<sequence>MSNVSCSGPLPCDEDQYIDLYSPFESAEFQSSADTPTMEANPEIIIVDGEHNDGEHNEDVHAASAGAEQADAANNEEQEPFSKRKRKKTSVTWKHFCEVTLDDGTIMHQCNHCGERVKKFKDGTTTPMRRHLVDCLKLKVVNKGQLKLNILPGKSDSSSTIQNWKFDNARMREVISHMTMVHELPFNFVEYELFNVVMKEANPAFYKISRATVKQDCISSYGIGRKRIQKLLNTVNRVSITTDMWTSVQNIHYMVVTCHFVDSDFKLHKCILNFVEVPPPYSGIRIYDCLFKCLKEWNIETKVATLTVDNARTNDVVAKKLMENLNIQKKLAINGQLFHVRCCAHILNLCVQDGLLEIKDIIHNVRESVKHVSASPGRLHTFGELSKQLLMPKKHLILDVSTRWNATYAMLSTALEFKEVFVNYADRETTYNTLPSEDDWKKVEDVCSFLALFNEATKIISGSEYPTSNLFLSELYGIKEALDEVTLDEDDCMKGMANEMKKKFDKYWGSCNMLISIGAVMDPRYKMVLVNFSFKAIYSKEKADEEIKLVQHNLEELFKEYVEAYKEPSVGSSRNANIGSGPSGKSSGSTFITSRFGKGIKTGSAKYDQHIRSVDCVESVKSELVTYLEEGVIIPEPGVYFDALAWWNNNKLKYKILSKMAADILAIPITTVASESAFSAGGRVIDPHRSSLGTKMVDMLICGADWYRHYYGLQKKKNKENDDMVYVELP</sequence>
<gene>
    <name evidence="1" type="ORF">L1987_77364</name>
</gene>
<name>A0ACB8Z9S3_9ASTR</name>
<evidence type="ECO:0000313" key="2">
    <source>
        <dbReference type="Proteomes" id="UP001056120"/>
    </source>
</evidence>
<comment type="caution">
    <text evidence="1">The sequence shown here is derived from an EMBL/GenBank/DDBJ whole genome shotgun (WGS) entry which is preliminary data.</text>
</comment>
<reference evidence="2" key="1">
    <citation type="journal article" date="2022" name="Mol. Ecol. Resour.">
        <title>The genomes of chicory, endive, great burdock and yacon provide insights into Asteraceae palaeo-polyploidization history and plant inulin production.</title>
        <authorList>
            <person name="Fan W."/>
            <person name="Wang S."/>
            <person name="Wang H."/>
            <person name="Wang A."/>
            <person name="Jiang F."/>
            <person name="Liu H."/>
            <person name="Zhao H."/>
            <person name="Xu D."/>
            <person name="Zhang Y."/>
        </authorList>
    </citation>
    <scope>NUCLEOTIDE SEQUENCE [LARGE SCALE GENOMIC DNA]</scope>
    <source>
        <strain evidence="2">cv. Yunnan</strain>
    </source>
</reference>
<keyword evidence="2" id="KW-1185">Reference proteome</keyword>
<dbReference type="EMBL" id="CM042043">
    <property type="protein sequence ID" value="KAI3694399.1"/>
    <property type="molecule type" value="Genomic_DNA"/>
</dbReference>
<protein>
    <submittedName>
        <fullName evidence="1">Uncharacterized protein</fullName>
    </submittedName>
</protein>
<dbReference type="Proteomes" id="UP001056120">
    <property type="component" value="Linkage Group LG26"/>
</dbReference>
<proteinExistence type="predicted"/>
<organism evidence="1 2">
    <name type="scientific">Smallanthus sonchifolius</name>
    <dbReference type="NCBI Taxonomy" id="185202"/>
    <lineage>
        <taxon>Eukaryota</taxon>
        <taxon>Viridiplantae</taxon>
        <taxon>Streptophyta</taxon>
        <taxon>Embryophyta</taxon>
        <taxon>Tracheophyta</taxon>
        <taxon>Spermatophyta</taxon>
        <taxon>Magnoliopsida</taxon>
        <taxon>eudicotyledons</taxon>
        <taxon>Gunneridae</taxon>
        <taxon>Pentapetalae</taxon>
        <taxon>asterids</taxon>
        <taxon>campanulids</taxon>
        <taxon>Asterales</taxon>
        <taxon>Asteraceae</taxon>
        <taxon>Asteroideae</taxon>
        <taxon>Heliantheae alliance</taxon>
        <taxon>Millerieae</taxon>
        <taxon>Smallanthus</taxon>
    </lineage>
</organism>